<evidence type="ECO:0000313" key="1">
    <source>
        <dbReference type="EMBL" id="MBW4710633.1"/>
    </source>
</evidence>
<gene>
    <name evidence="1" type="ORF">KX928_22825</name>
</gene>
<reference evidence="1" key="1">
    <citation type="submission" date="2021-07" db="EMBL/GenBank/DDBJ databases">
        <title>Roseobacter insulae sp. nov., isolated from a tidal flat.</title>
        <authorList>
            <person name="Park S."/>
            <person name="Yoon J.-H."/>
        </authorList>
    </citation>
    <scope>NUCLEOTIDE SEQUENCE</scope>
    <source>
        <strain evidence="1">YSTF-M11</strain>
    </source>
</reference>
<name>A0A9X1G142_9RHOB</name>
<proteinExistence type="predicted"/>
<dbReference type="EMBL" id="JAHXDN010000009">
    <property type="protein sequence ID" value="MBW4710633.1"/>
    <property type="molecule type" value="Genomic_DNA"/>
</dbReference>
<keyword evidence="2" id="KW-1185">Reference proteome</keyword>
<accession>A0A9X1G142</accession>
<dbReference type="RefSeq" id="WP_219507667.1">
    <property type="nucleotide sequence ID" value="NZ_JAHXDN010000009.1"/>
</dbReference>
<sequence length="94" mass="10532">MPAFAKNMSVIFFTLFGFCQKPARMIGQFQCQQEANARNALSRNEPMKTNTRFIKSITEAAAASDTVMPWARGKRRAAFIAKRAEADKEARKTG</sequence>
<comment type="caution">
    <text evidence="1">The sequence shown here is derived from an EMBL/GenBank/DDBJ whole genome shotgun (WGS) entry which is preliminary data.</text>
</comment>
<organism evidence="1 2">
    <name type="scientific">Roseobacter insulae</name>
    <dbReference type="NCBI Taxonomy" id="2859783"/>
    <lineage>
        <taxon>Bacteria</taxon>
        <taxon>Pseudomonadati</taxon>
        <taxon>Pseudomonadota</taxon>
        <taxon>Alphaproteobacteria</taxon>
        <taxon>Rhodobacterales</taxon>
        <taxon>Roseobacteraceae</taxon>
        <taxon>Roseobacter</taxon>
    </lineage>
</organism>
<dbReference type="Proteomes" id="UP001138661">
    <property type="component" value="Unassembled WGS sequence"/>
</dbReference>
<protein>
    <submittedName>
        <fullName evidence="1">Uncharacterized protein</fullName>
    </submittedName>
</protein>
<evidence type="ECO:0000313" key="2">
    <source>
        <dbReference type="Proteomes" id="UP001138661"/>
    </source>
</evidence>
<dbReference type="AlphaFoldDB" id="A0A9X1G142"/>